<keyword evidence="6" id="KW-1185">Reference proteome</keyword>
<evidence type="ECO:0000256" key="4">
    <source>
        <dbReference type="SAM" id="Phobius"/>
    </source>
</evidence>
<evidence type="ECO:0000256" key="1">
    <source>
        <dbReference type="ARBA" id="ARBA00006739"/>
    </source>
</evidence>
<name>A0ABV5CAX9_9SPHI</name>
<keyword evidence="4" id="KW-0472">Membrane</keyword>
<feature type="transmembrane region" description="Helical" evidence="4">
    <location>
        <begin position="6"/>
        <end position="30"/>
    </location>
</feature>
<dbReference type="Gene3D" id="3.90.550.10">
    <property type="entry name" value="Spore Coat Polysaccharide Biosynthesis Protein SpsA, Chain A"/>
    <property type="match status" value="1"/>
</dbReference>
<feature type="transmembrane region" description="Helical" evidence="4">
    <location>
        <begin position="293"/>
        <end position="320"/>
    </location>
</feature>
<gene>
    <name evidence="5" type="ORF">WKR92_02530</name>
</gene>
<sequence>MNNIFEIVWISIQITVGFYLVYPMILFLIFNLKSKKEISEVINSYNPNLDYAIIVTAYEQTHLLPETVNSILKLNYSRYHVYVVADNCDISKLEFSDPRVSVLRPEHILASNTKSHFHAIKHFVRQHDVLTIIDSDNLVHSEYVNELDLFFRKGYQAVQGVRAPKNLNTTLACLDAARDIYYNYYDGQLLFQIGSSATLAGSGMAFNVRLYKECLEKIEIQGAGFDKVLQAEIVKRGHVIAHASRAIVYDEKTSHSQQLVNQRSRWINTWFKYVRYGGELLLKSITHLNKNQFFFGIMLLRPPLFMFILTALGCMSVNLMMKSWDIVYWLIAFLLFCFSFFIALKEGGASNKIYKSLLSIHKFVYLQVVSLMYSRKANKRSIATKHT</sequence>
<dbReference type="EC" id="2.4.-.-" evidence="5"/>
<dbReference type="PANTHER" id="PTHR43630:SF1">
    <property type="entry name" value="POLY-BETA-1,6-N-ACETYL-D-GLUCOSAMINE SYNTHASE"/>
    <property type="match status" value="1"/>
</dbReference>
<comment type="similarity">
    <text evidence="1">Belongs to the glycosyltransferase 2 family.</text>
</comment>
<proteinExistence type="inferred from homology"/>
<keyword evidence="4" id="KW-1133">Transmembrane helix</keyword>
<dbReference type="Proteomes" id="UP001580928">
    <property type="component" value="Unassembled WGS sequence"/>
</dbReference>
<evidence type="ECO:0000256" key="2">
    <source>
        <dbReference type="ARBA" id="ARBA00022676"/>
    </source>
</evidence>
<keyword evidence="4" id="KW-0812">Transmembrane</keyword>
<dbReference type="PANTHER" id="PTHR43630">
    <property type="entry name" value="POLY-BETA-1,6-N-ACETYL-D-GLUCOSAMINE SYNTHASE"/>
    <property type="match status" value="1"/>
</dbReference>
<dbReference type="EMBL" id="JBBVGT010000002">
    <property type="protein sequence ID" value="MFB5944702.1"/>
    <property type="molecule type" value="Genomic_DNA"/>
</dbReference>
<evidence type="ECO:0000256" key="3">
    <source>
        <dbReference type="ARBA" id="ARBA00022679"/>
    </source>
</evidence>
<reference evidence="5 6" key="1">
    <citation type="submission" date="2024-04" db="EMBL/GenBank/DDBJ databases">
        <title>Albibacterium profundi sp. nov., isolated from sediment of the Challenger Deep of Mariana Trench.</title>
        <authorList>
            <person name="Wang Y."/>
        </authorList>
    </citation>
    <scope>NUCLEOTIDE SEQUENCE [LARGE SCALE GENOMIC DNA]</scope>
    <source>
        <strain evidence="5 6">RHL897</strain>
    </source>
</reference>
<dbReference type="Pfam" id="PF13641">
    <property type="entry name" value="Glyco_tranf_2_3"/>
    <property type="match status" value="1"/>
</dbReference>
<evidence type="ECO:0000313" key="5">
    <source>
        <dbReference type="EMBL" id="MFB5944702.1"/>
    </source>
</evidence>
<protein>
    <submittedName>
        <fullName evidence="5">Glycosyltransferase</fullName>
        <ecNumber evidence="5">2.4.-.-</ecNumber>
    </submittedName>
</protein>
<keyword evidence="3 5" id="KW-0808">Transferase</keyword>
<comment type="caution">
    <text evidence="5">The sequence shown here is derived from an EMBL/GenBank/DDBJ whole genome shotgun (WGS) entry which is preliminary data.</text>
</comment>
<organism evidence="5 6">
    <name type="scientific">Albibacterium profundi</name>
    <dbReference type="NCBI Taxonomy" id="3134906"/>
    <lineage>
        <taxon>Bacteria</taxon>
        <taxon>Pseudomonadati</taxon>
        <taxon>Bacteroidota</taxon>
        <taxon>Sphingobacteriia</taxon>
        <taxon>Sphingobacteriales</taxon>
        <taxon>Sphingobacteriaceae</taxon>
        <taxon>Albibacterium</taxon>
    </lineage>
</organism>
<dbReference type="RefSeq" id="WP_375556265.1">
    <property type="nucleotide sequence ID" value="NZ_JBBVGT010000002.1"/>
</dbReference>
<keyword evidence="2 5" id="KW-0328">Glycosyltransferase</keyword>
<evidence type="ECO:0000313" key="6">
    <source>
        <dbReference type="Proteomes" id="UP001580928"/>
    </source>
</evidence>
<accession>A0ABV5CAX9</accession>
<dbReference type="InterPro" id="IPR029044">
    <property type="entry name" value="Nucleotide-diphossugar_trans"/>
</dbReference>
<dbReference type="GO" id="GO:0016757">
    <property type="term" value="F:glycosyltransferase activity"/>
    <property type="evidence" value="ECO:0007669"/>
    <property type="project" value="UniProtKB-KW"/>
</dbReference>
<feature type="transmembrane region" description="Helical" evidence="4">
    <location>
        <begin position="326"/>
        <end position="344"/>
    </location>
</feature>
<dbReference type="SUPFAM" id="SSF53448">
    <property type="entry name" value="Nucleotide-diphospho-sugar transferases"/>
    <property type="match status" value="1"/>
</dbReference>